<dbReference type="Proteomes" id="UP000799776">
    <property type="component" value="Unassembled WGS sequence"/>
</dbReference>
<dbReference type="PROSITE" id="PS51257">
    <property type="entry name" value="PROKAR_LIPOPROTEIN"/>
    <property type="match status" value="1"/>
</dbReference>
<dbReference type="GO" id="GO:0016491">
    <property type="term" value="F:oxidoreductase activity"/>
    <property type="evidence" value="ECO:0007669"/>
    <property type="project" value="TreeGrafter"/>
</dbReference>
<dbReference type="Gene3D" id="3.50.50.60">
    <property type="entry name" value="FAD/NAD(P)-binding domain"/>
    <property type="match status" value="1"/>
</dbReference>
<dbReference type="InterPro" id="IPR050464">
    <property type="entry name" value="Zeta_carotene_desat/Oxidored"/>
</dbReference>
<comment type="caution">
    <text evidence="1">The sequence shown here is derived from an EMBL/GenBank/DDBJ whole genome shotgun (WGS) entry which is preliminary data.</text>
</comment>
<dbReference type="Pfam" id="PF13450">
    <property type="entry name" value="NAD_binding_8"/>
    <property type="match status" value="1"/>
</dbReference>
<evidence type="ECO:0000313" key="1">
    <source>
        <dbReference type="EMBL" id="KAF2089795.1"/>
    </source>
</evidence>
<dbReference type="PANTHER" id="PTHR42923:SF20">
    <property type="entry name" value="FLAVIN-CONTAINING AMINE OXIDASEDEHYDROGENASE"/>
    <property type="match status" value="1"/>
</dbReference>
<name>A0A9P4HVB0_9PEZI</name>
<dbReference type="Gene3D" id="1.10.405.20">
    <property type="match status" value="1"/>
</dbReference>
<organism evidence="1 2">
    <name type="scientific">Saccharata proteae CBS 121410</name>
    <dbReference type="NCBI Taxonomy" id="1314787"/>
    <lineage>
        <taxon>Eukaryota</taxon>
        <taxon>Fungi</taxon>
        <taxon>Dikarya</taxon>
        <taxon>Ascomycota</taxon>
        <taxon>Pezizomycotina</taxon>
        <taxon>Dothideomycetes</taxon>
        <taxon>Dothideomycetes incertae sedis</taxon>
        <taxon>Botryosphaeriales</taxon>
        <taxon>Saccharataceae</taxon>
        <taxon>Saccharata</taxon>
    </lineage>
</organism>
<keyword evidence="2" id="KW-1185">Reference proteome</keyword>
<dbReference type="EMBL" id="ML978713">
    <property type="protein sequence ID" value="KAF2089795.1"/>
    <property type="molecule type" value="Genomic_DNA"/>
</dbReference>
<accession>A0A9P4HVB0</accession>
<proteinExistence type="predicted"/>
<dbReference type="InterPro" id="IPR036188">
    <property type="entry name" value="FAD/NAD-bd_sf"/>
</dbReference>
<reference evidence="1" key="1">
    <citation type="journal article" date="2020" name="Stud. Mycol.">
        <title>101 Dothideomycetes genomes: a test case for predicting lifestyles and emergence of pathogens.</title>
        <authorList>
            <person name="Haridas S."/>
            <person name="Albert R."/>
            <person name="Binder M."/>
            <person name="Bloem J."/>
            <person name="Labutti K."/>
            <person name="Salamov A."/>
            <person name="Andreopoulos B."/>
            <person name="Baker S."/>
            <person name="Barry K."/>
            <person name="Bills G."/>
            <person name="Bluhm B."/>
            <person name="Cannon C."/>
            <person name="Castanera R."/>
            <person name="Culley D."/>
            <person name="Daum C."/>
            <person name="Ezra D."/>
            <person name="Gonzalez J."/>
            <person name="Henrissat B."/>
            <person name="Kuo A."/>
            <person name="Liang C."/>
            <person name="Lipzen A."/>
            <person name="Lutzoni F."/>
            <person name="Magnuson J."/>
            <person name="Mondo S."/>
            <person name="Nolan M."/>
            <person name="Ohm R."/>
            <person name="Pangilinan J."/>
            <person name="Park H.-J."/>
            <person name="Ramirez L."/>
            <person name="Alfaro M."/>
            <person name="Sun H."/>
            <person name="Tritt A."/>
            <person name="Yoshinaga Y."/>
            <person name="Zwiers L.-H."/>
            <person name="Turgeon B."/>
            <person name="Goodwin S."/>
            <person name="Spatafora J."/>
            <person name="Crous P."/>
            <person name="Grigoriev I."/>
        </authorList>
    </citation>
    <scope>NUCLEOTIDE SEQUENCE</scope>
    <source>
        <strain evidence="1">CBS 121410</strain>
    </source>
</reference>
<gene>
    <name evidence="1" type="ORF">K490DRAFT_71541</name>
</gene>
<dbReference type="SUPFAM" id="SSF51905">
    <property type="entry name" value="FAD/NAD(P)-binding domain"/>
    <property type="match status" value="1"/>
</dbReference>
<dbReference type="AlphaFoldDB" id="A0A9P4HVB0"/>
<evidence type="ECO:0000313" key="2">
    <source>
        <dbReference type="Proteomes" id="UP000799776"/>
    </source>
</evidence>
<protein>
    <submittedName>
        <fullName evidence="1">Flavin-containing amine oxidasedehydrogenase-like protein</fullName>
    </submittedName>
</protein>
<sequence>MAKDGRKRVLVVGAGAAGMSCAHHLAEHPDKFDVTLIDSVDYCGGQAFSIPIDKQKHGASWLNQGVQGGSYIFHHTMTMFARQGHHADPVKLQVSFGKDETFWTNVFPTKLLERHQKEIKRFVRMLSLIRWFEVFFAMLPIKYLMKLFRFSSEFANTVALPMIALFLGTGNYTPEVPTIILERLCTSPTYGMWYPPDKLSIASNLPPMVVFPNFSNFYEDWRKSLVERDVNVRLSTELTRVVKRDDKGVTVRLIKRTPAKDSHNPNSAWTPDQNSNADADAQEVEEHYDELVLCTLTDTAKRILSKTATWREKKVLGAAKFSDDITVTHSDTAYMKKHYENFYNPDQAVTALSGVDQTTRCEMGKKSFKPMYYIKMYPDDMTKLEMCFDCTNYQAQFPPEVDFEKHVFQTIFLNKERDGHLWSIDEIEESKIIRKDWWHQLCHSFTHYLFVVPWMWLLQGRKHTRFAASWTLINAHEVAVMSGIAAAVDLGATYPADLEQDGFALLCFRLYYLLVYGRWYRRKAEKKGQGNAYASGLYGSVYQGPGVVEQERLMYQEELKRGMST</sequence>
<dbReference type="OrthoDB" id="2019015at2759"/>
<dbReference type="PANTHER" id="PTHR42923">
    <property type="entry name" value="PROTOPORPHYRINOGEN OXIDASE"/>
    <property type="match status" value="1"/>
</dbReference>